<evidence type="ECO:0000256" key="1">
    <source>
        <dbReference type="SAM" id="MobiDB-lite"/>
    </source>
</evidence>
<accession>A0A0C4ECL4</accession>
<dbReference type="VEuPathDB" id="FungiDB:MAPG_10443"/>
<protein>
    <submittedName>
        <fullName evidence="2 3">Uncharacterized protein</fullName>
    </submittedName>
</protein>
<dbReference type="EMBL" id="GL876975">
    <property type="protein sequence ID" value="KLU90591.1"/>
    <property type="molecule type" value="Genomic_DNA"/>
</dbReference>
<feature type="region of interest" description="Disordered" evidence="1">
    <location>
        <begin position="245"/>
        <end position="281"/>
    </location>
</feature>
<dbReference type="OrthoDB" id="10541434at2759"/>
<feature type="region of interest" description="Disordered" evidence="1">
    <location>
        <begin position="38"/>
        <end position="111"/>
    </location>
</feature>
<feature type="compositionally biased region" description="Basic and acidic residues" evidence="1">
    <location>
        <begin position="95"/>
        <end position="107"/>
    </location>
</feature>
<proteinExistence type="predicted"/>
<evidence type="ECO:0000313" key="2">
    <source>
        <dbReference type="EMBL" id="KLU90591.1"/>
    </source>
</evidence>
<dbReference type="AlphaFoldDB" id="A0A0C4ECL4"/>
<gene>
    <name evidence="2" type="ORF">MAPG_10443</name>
</gene>
<keyword evidence="4" id="KW-1185">Reference proteome</keyword>
<evidence type="ECO:0000313" key="4">
    <source>
        <dbReference type="Proteomes" id="UP000011715"/>
    </source>
</evidence>
<dbReference type="EMBL" id="ADBL01002335">
    <property type="status" value="NOT_ANNOTATED_CDS"/>
    <property type="molecule type" value="Genomic_DNA"/>
</dbReference>
<organism evidence="3 4">
    <name type="scientific">Magnaporthiopsis poae (strain ATCC 64411 / 73-15)</name>
    <name type="common">Kentucky bluegrass fungus</name>
    <name type="synonym">Magnaporthe poae</name>
    <dbReference type="NCBI Taxonomy" id="644358"/>
    <lineage>
        <taxon>Eukaryota</taxon>
        <taxon>Fungi</taxon>
        <taxon>Dikarya</taxon>
        <taxon>Ascomycota</taxon>
        <taxon>Pezizomycotina</taxon>
        <taxon>Sordariomycetes</taxon>
        <taxon>Sordariomycetidae</taxon>
        <taxon>Magnaporthales</taxon>
        <taxon>Magnaporthaceae</taxon>
        <taxon>Magnaporthiopsis</taxon>
    </lineage>
</organism>
<reference evidence="3" key="4">
    <citation type="journal article" date="2015" name="G3 (Bethesda)">
        <title>Genome sequences of three phytopathogenic species of the Magnaporthaceae family of fungi.</title>
        <authorList>
            <person name="Okagaki L.H."/>
            <person name="Nunes C.C."/>
            <person name="Sailsbery J."/>
            <person name="Clay B."/>
            <person name="Brown D."/>
            <person name="John T."/>
            <person name="Oh Y."/>
            <person name="Young N."/>
            <person name="Fitzgerald M."/>
            <person name="Haas B.J."/>
            <person name="Zeng Q."/>
            <person name="Young S."/>
            <person name="Adiconis X."/>
            <person name="Fan L."/>
            <person name="Levin J.Z."/>
            <person name="Mitchell T.K."/>
            <person name="Okubara P.A."/>
            <person name="Farman M.L."/>
            <person name="Kohn L.M."/>
            <person name="Birren B."/>
            <person name="Ma L.-J."/>
            <person name="Dean R.A."/>
        </authorList>
    </citation>
    <scope>NUCLEOTIDE SEQUENCE</scope>
    <source>
        <strain evidence="3">ATCC 64411 / 73-15</strain>
    </source>
</reference>
<evidence type="ECO:0000313" key="3">
    <source>
        <dbReference type="EnsemblFungi" id="MAPG_10443T0"/>
    </source>
</evidence>
<reference evidence="2" key="3">
    <citation type="submission" date="2011-03" db="EMBL/GenBank/DDBJ databases">
        <title>Annotation of Magnaporthe poae ATCC 64411.</title>
        <authorList>
            <person name="Ma L.-J."/>
            <person name="Dead R."/>
            <person name="Young S.K."/>
            <person name="Zeng Q."/>
            <person name="Gargeya S."/>
            <person name="Fitzgerald M."/>
            <person name="Haas B."/>
            <person name="Abouelleil A."/>
            <person name="Alvarado L."/>
            <person name="Arachchi H.M."/>
            <person name="Berlin A."/>
            <person name="Brown A."/>
            <person name="Chapman S.B."/>
            <person name="Chen Z."/>
            <person name="Dunbar C."/>
            <person name="Freedman E."/>
            <person name="Gearin G."/>
            <person name="Gellesch M."/>
            <person name="Goldberg J."/>
            <person name="Griggs A."/>
            <person name="Gujja S."/>
            <person name="Heiman D."/>
            <person name="Howarth C."/>
            <person name="Larson L."/>
            <person name="Lui A."/>
            <person name="MacDonald P.J.P."/>
            <person name="Mehta T."/>
            <person name="Montmayeur A."/>
            <person name="Murphy C."/>
            <person name="Neiman D."/>
            <person name="Pearson M."/>
            <person name="Priest M."/>
            <person name="Roberts A."/>
            <person name="Saif S."/>
            <person name="Shea T."/>
            <person name="Shenoy N."/>
            <person name="Sisk P."/>
            <person name="Stolte C."/>
            <person name="Sykes S."/>
            <person name="Yandava C."/>
            <person name="Wortman J."/>
            <person name="Nusbaum C."/>
            <person name="Birren B."/>
        </authorList>
    </citation>
    <scope>NUCLEOTIDE SEQUENCE</scope>
    <source>
        <strain evidence="2">ATCC 64411</strain>
    </source>
</reference>
<dbReference type="Proteomes" id="UP000011715">
    <property type="component" value="Unassembled WGS sequence"/>
</dbReference>
<dbReference type="EnsemblFungi" id="MAPG_10443T0">
    <property type="protein sequence ID" value="MAPG_10443T0"/>
    <property type="gene ID" value="MAPG_10443"/>
</dbReference>
<reference evidence="3" key="5">
    <citation type="submission" date="2015-06" db="UniProtKB">
        <authorList>
            <consortium name="EnsemblFungi"/>
        </authorList>
    </citation>
    <scope>IDENTIFICATION</scope>
    <source>
        <strain evidence="3">ATCC 64411</strain>
    </source>
</reference>
<dbReference type="eggNOG" id="ENOG502RN89">
    <property type="taxonomic scope" value="Eukaryota"/>
</dbReference>
<reference evidence="4" key="1">
    <citation type="submission" date="2010-05" db="EMBL/GenBank/DDBJ databases">
        <title>The genome sequence of Magnaporthe poae strain ATCC 64411.</title>
        <authorList>
            <person name="Ma L.-J."/>
            <person name="Dead R."/>
            <person name="Young S."/>
            <person name="Zeng Q."/>
            <person name="Koehrsen M."/>
            <person name="Alvarado L."/>
            <person name="Berlin A."/>
            <person name="Chapman S.B."/>
            <person name="Chen Z."/>
            <person name="Freedman E."/>
            <person name="Gellesch M."/>
            <person name="Goldberg J."/>
            <person name="Griggs A."/>
            <person name="Gujja S."/>
            <person name="Heilman E.R."/>
            <person name="Heiman D."/>
            <person name="Hepburn T."/>
            <person name="Howarth C."/>
            <person name="Jen D."/>
            <person name="Larson L."/>
            <person name="Mehta T."/>
            <person name="Neiman D."/>
            <person name="Pearson M."/>
            <person name="Roberts A."/>
            <person name="Saif S."/>
            <person name="Shea T."/>
            <person name="Shenoy N."/>
            <person name="Sisk P."/>
            <person name="Stolte C."/>
            <person name="Sykes S."/>
            <person name="Walk T."/>
            <person name="White J."/>
            <person name="Yandava C."/>
            <person name="Haas B."/>
            <person name="Nusbaum C."/>
            <person name="Birren B."/>
        </authorList>
    </citation>
    <scope>NUCLEOTIDE SEQUENCE [LARGE SCALE GENOMIC DNA]</scope>
    <source>
        <strain evidence="4">ATCC 64411 / 73-15</strain>
    </source>
</reference>
<name>A0A0C4ECL4_MAGP6</name>
<reference evidence="2" key="2">
    <citation type="submission" date="2010-05" db="EMBL/GenBank/DDBJ databases">
        <title>The Genome Sequence of Magnaporthe poae strain ATCC 64411.</title>
        <authorList>
            <consortium name="The Broad Institute Genome Sequencing Platform"/>
            <consortium name="Broad Institute Genome Sequencing Center for Infectious Disease"/>
            <person name="Ma L.-J."/>
            <person name="Dead R."/>
            <person name="Young S."/>
            <person name="Zeng Q."/>
            <person name="Koehrsen M."/>
            <person name="Alvarado L."/>
            <person name="Berlin A."/>
            <person name="Chapman S.B."/>
            <person name="Chen Z."/>
            <person name="Freedman E."/>
            <person name="Gellesch M."/>
            <person name="Goldberg J."/>
            <person name="Griggs A."/>
            <person name="Gujja S."/>
            <person name="Heilman E.R."/>
            <person name="Heiman D."/>
            <person name="Hepburn T."/>
            <person name="Howarth C."/>
            <person name="Jen D."/>
            <person name="Larson L."/>
            <person name="Mehta T."/>
            <person name="Neiman D."/>
            <person name="Pearson M."/>
            <person name="Roberts A."/>
            <person name="Saif S."/>
            <person name="Shea T."/>
            <person name="Shenoy N."/>
            <person name="Sisk P."/>
            <person name="Stolte C."/>
            <person name="Sykes S."/>
            <person name="Walk T."/>
            <person name="White J."/>
            <person name="Yandava C."/>
            <person name="Haas B."/>
            <person name="Nusbaum C."/>
            <person name="Birren B."/>
        </authorList>
    </citation>
    <scope>NUCLEOTIDE SEQUENCE</scope>
    <source>
        <strain evidence="2">ATCC 64411</strain>
    </source>
</reference>
<feature type="compositionally biased region" description="Basic and acidic residues" evidence="1">
    <location>
        <begin position="48"/>
        <end position="76"/>
    </location>
</feature>
<sequence length="281" mass="31076">MPPSQTHSGRVNPFLRAAIERSIEQAGRERLLLLGGGTVSFRIGPHPADQKPVDKPDDKPDDKSDDNPEHKPDHNLNHNAAEEPDQNPADNPNHNPDHTHKPGDQPKVKTSTRFAFLEVPKAKSSDEYERYTVAVALILKYLPSRVVVIATEKRSDWIEILGHDQIATTTEDPMIKTEPISGSPAQGSEVIPIYRYHFNVDEDLWDEKMRSVTQVLAKPSTRKERIIRSAAGRFLVHPPASSIIASHTTRRAAAGVPRKQEKKGVSKKGGSGPDLDSPTNT</sequence>